<reference evidence="1 2" key="1">
    <citation type="submission" date="2019-11" db="EMBL/GenBank/DDBJ databases">
        <title>Bacillus lacus genome.</title>
        <authorList>
            <person name="Allen C.J."/>
            <person name="Newman J.D."/>
        </authorList>
    </citation>
    <scope>NUCLEOTIDE SEQUENCE [LARGE SCALE GENOMIC DNA]</scope>
    <source>
        <strain evidence="1 2">KCTC 33946</strain>
    </source>
</reference>
<keyword evidence="1" id="KW-0489">Methyltransferase</keyword>
<dbReference type="Proteomes" id="UP000448867">
    <property type="component" value="Unassembled WGS sequence"/>
</dbReference>
<dbReference type="GO" id="GO:0032259">
    <property type="term" value="P:methylation"/>
    <property type="evidence" value="ECO:0007669"/>
    <property type="project" value="UniProtKB-KW"/>
</dbReference>
<protein>
    <submittedName>
        <fullName evidence="1">Class I SAM-dependent methyltransferase</fullName>
    </submittedName>
</protein>
<name>A0A7X2LXP6_9BACI</name>
<evidence type="ECO:0000313" key="1">
    <source>
        <dbReference type="EMBL" id="MRX70943.1"/>
    </source>
</evidence>
<dbReference type="InterPro" id="IPR029063">
    <property type="entry name" value="SAM-dependent_MTases_sf"/>
</dbReference>
<proteinExistence type="predicted"/>
<gene>
    <name evidence="1" type="ORF">GJU40_02020</name>
</gene>
<dbReference type="SUPFAM" id="SSF53335">
    <property type="entry name" value="S-adenosyl-L-methionine-dependent methyltransferases"/>
    <property type="match status" value="1"/>
</dbReference>
<comment type="caution">
    <text evidence="1">The sequence shown here is derived from an EMBL/GenBank/DDBJ whole genome shotgun (WGS) entry which is preliminary data.</text>
</comment>
<organism evidence="1 2">
    <name type="scientific">Metabacillus lacus</name>
    <dbReference type="NCBI Taxonomy" id="1983721"/>
    <lineage>
        <taxon>Bacteria</taxon>
        <taxon>Bacillati</taxon>
        <taxon>Bacillota</taxon>
        <taxon>Bacilli</taxon>
        <taxon>Bacillales</taxon>
        <taxon>Bacillaceae</taxon>
        <taxon>Metabacillus</taxon>
    </lineage>
</organism>
<keyword evidence="1" id="KW-0808">Transferase</keyword>
<sequence length="187" mass="21520">MERDEKVAKLNWHEDFITNLASAVRPSMYVELGLFKCELFNKMAEFTDQLIGVDINAEAGKLMLNSPKAQFFHGSTQDFAESLKANPIKINMLFIDADHSKEAVLQDFRNFFPFVVPHGLILFHDSHPENEWMIQPALCGTAYQAIDELSKERDLFEMVTLPVSPGLTICRKRQKQLSWHENDDNFL</sequence>
<evidence type="ECO:0000313" key="2">
    <source>
        <dbReference type="Proteomes" id="UP000448867"/>
    </source>
</evidence>
<dbReference type="OrthoDB" id="176403at2"/>
<keyword evidence="2" id="KW-1185">Reference proteome</keyword>
<dbReference type="Pfam" id="PF13578">
    <property type="entry name" value="Methyltransf_24"/>
    <property type="match status" value="1"/>
</dbReference>
<dbReference type="EMBL" id="WKKI01000002">
    <property type="protein sequence ID" value="MRX70943.1"/>
    <property type="molecule type" value="Genomic_DNA"/>
</dbReference>
<dbReference type="Gene3D" id="3.40.50.150">
    <property type="entry name" value="Vaccinia Virus protein VP39"/>
    <property type="match status" value="1"/>
</dbReference>
<dbReference type="AlphaFoldDB" id="A0A7X2LXP6"/>
<dbReference type="GO" id="GO:0008168">
    <property type="term" value="F:methyltransferase activity"/>
    <property type="evidence" value="ECO:0007669"/>
    <property type="project" value="UniProtKB-KW"/>
</dbReference>
<accession>A0A7X2LXP6</accession>